<comment type="caution">
    <text evidence="3">The sequence shown here is derived from an EMBL/GenBank/DDBJ whole genome shotgun (WGS) entry which is preliminary data.</text>
</comment>
<feature type="region of interest" description="Disordered" evidence="1">
    <location>
        <begin position="56"/>
        <end position="78"/>
    </location>
</feature>
<reference evidence="3 4" key="1">
    <citation type="submission" date="2017-02" db="EMBL/GenBank/DDBJ databases">
        <title>Draft Genome Sequence of Streptomyces tsukubaensis F601, a Producer of the immunosuppressant tacrolimus FK506.</title>
        <authorList>
            <person name="Zong G."/>
            <person name="Zhong C."/>
            <person name="Fu J."/>
            <person name="Qin R."/>
            <person name="Cao G."/>
        </authorList>
    </citation>
    <scope>NUCLEOTIDE SEQUENCE [LARGE SCALE GENOMIC DNA]</scope>
    <source>
        <strain evidence="3 4">F601</strain>
    </source>
</reference>
<proteinExistence type="predicted"/>
<evidence type="ECO:0000256" key="1">
    <source>
        <dbReference type="SAM" id="MobiDB-lite"/>
    </source>
</evidence>
<keyword evidence="2" id="KW-1133">Transmembrane helix</keyword>
<keyword evidence="4" id="KW-1185">Reference proteome</keyword>
<protein>
    <recommendedName>
        <fullName evidence="5">Adhesin</fullName>
    </recommendedName>
</protein>
<sequence>MIDEDWHGFTTAFAENVRPEDPVGRSGKRMLTLGIGAILVMALGAVVAGALGWGPDPKPSQVTAVDPGSGTDKSAALPAGTGSKWTAVAGPTCSTRKSTATFTAYGYYTASEGGAATGWTASDRGGYTGDGCAGGFLSIPVSGHAAAYDSSRFALWQFDFSAKFTEASCRISTYIPTGSGRSRVGGDPAYYYYYGTEYPYGSKAASQGGYLVHQVSKQGTWVTNKPFDVTTGKVSLKLVDAGAKEGSAAANAHAAAAQVRLSCSAT</sequence>
<evidence type="ECO:0000313" key="4">
    <source>
        <dbReference type="Proteomes" id="UP000190539"/>
    </source>
</evidence>
<gene>
    <name evidence="3" type="ORF">B1H18_21345</name>
</gene>
<dbReference type="RefSeq" id="WP_077970012.1">
    <property type="nucleotide sequence ID" value="NZ_CP045178.1"/>
</dbReference>
<organism evidence="3 4">
    <name type="scientific">Streptomyces tsukubensis</name>
    <dbReference type="NCBI Taxonomy" id="83656"/>
    <lineage>
        <taxon>Bacteria</taxon>
        <taxon>Bacillati</taxon>
        <taxon>Actinomycetota</taxon>
        <taxon>Actinomycetes</taxon>
        <taxon>Kitasatosporales</taxon>
        <taxon>Streptomycetaceae</taxon>
        <taxon>Streptomyces</taxon>
    </lineage>
</organism>
<evidence type="ECO:0000256" key="2">
    <source>
        <dbReference type="SAM" id="Phobius"/>
    </source>
</evidence>
<dbReference type="STRING" id="83656.B1H18_21345"/>
<accession>A0A1V4A631</accession>
<evidence type="ECO:0000313" key="3">
    <source>
        <dbReference type="EMBL" id="OON76175.1"/>
    </source>
</evidence>
<evidence type="ECO:0008006" key="5">
    <source>
        <dbReference type="Google" id="ProtNLM"/>
    </source>
</evidence>
<dbReference type="AlphaFoldDB" id="A0A1V4A631"/>
<dbReference type="OrthoDB" id="4227029at2"/>
<name>A0A1V4A631_9ACTN</name>
<dbReference type="Proteomes" id="UP000190539">
    <property type="component" value="Unassembled WGS sequence"/>
</dbReference>
<feature type="transmembrane region" description="Helical" evidence="2">
    <location>
        <begin position="31"/>
        <end position="53"/>
    </location>
</feature>
<keyword evidence="2" id="KW-0472">Membrane</keyword>
<keyword evidence="2" id="KW-0812">Transmembrane</keyword>
<dbReference type="EMBL" id="MVFC01000019">
    <property type="protein sequence ID" value="OON76175.1"/>
    <property type="molecule type" value="Genomic_DNA"/>
</dbReference>